<evidence type="ECO:0000256" key="10">
    <source>
        <dbReference type="ARBA" id="ARBA00022781"/>
    </source>
</evidence>
<keyword evidence="8" id="KW-0645">Protease</keyword>
<dbReference type="GO" id="GO:0008289">
    <property type="term" value="F:lipid binding"/>
    <property type="evidence" value="ECO:0007669"/>
    <property type="project" value="UniProtKB-KW"/>
</dbReference>
<protein>
    <recommendedName>
        <fullName evidence="19">ATP synthase F0 sector subunit C</fullName>
    </recommendedName>
</protein>
<comment type="caution">
    <text evidence="25">The sequence shown here is derived from an EMBL/GenBank/DDBJ whole genome shotgun (WGS) entry which is preliminary data.</text>
</comment>
<evidence type="ECO:0000256" key="14">
    <source>
        <dbReference type="ARBA" id="ARBA00023065"/>
    </source>
</evidence>
<dbReference type="InterPro" id="IPR000454">
    <property type="entry name" value="ATP_synth_F0_csu"/>
</dbReference>
<feature type="transmembrane region" description="Helical" evidence="20">
    <location>
        <begin position="360"/>
        <end position="380"/>
    </location>
</feature>
<feature type="transmembrane region" description="Helical" evidence="20">
    <location>
        <begin position="291"/>
        <end position="316"/>
    </location>
</feature>
<dbReference type="InterPro" id="IPR047272">
    <property type="entry name" value="S49_SppA_C"/>
</dbReference>
<dbReference type="FunFam" id="1.20.20.10:FF:000001">
    <property type="entry name" value="ATP synthase subunit c, chloroplastic"/>
    <property type="match status" value="3"/>
</dbReference>
<feature type="transmembrane region" description="Helical" evidence="20">
    <location>
        <begin position="65"/>
        <end position="93"/>
    </location>
</feature>
<feature type="transmembrane region" description="Helical" evidence="20">
    <location>
        <begin position="468"/>
        <end position="493"/>
    </location>
</feature>
<dbReference type="InterPro" id="IPR005953">
    <property type="entry name" value="ATP_synth_csu_bac/chlpt"/>
</dbReference>
<dbReference type="InterPro" id="IPR020537">
    <property type="entry name" value="ATP_synth_F0_csu_DDCD_BS"/>
</dbReference>
<dbReference type="Pfam" id="PF00137">
    <property type="entry name" value="ATP-synt_C"/>
    <property type="match status" value="3"/>
</dbReference>
<sequence length="1166" mass="120652">MAPRSLVLTAAVLLSCGALFSAFVPAPLTRTSVSAPAAFSAQTAAALSAAVLVTPTVAFADDSSVWIPALSAVGAGFAIGLAAIGSGVGQGIASGRCIDGISRQPEVADDLRGVLLLSLAFMESLTIYGLVIALVLLFANPLIKWSGKTWLTIEFAALYSLKTAGPACDLVSFAPAKMAPRSLVLTAAVLLSCGALFSAFVPAPLTRTSVSAPAAFSAQTAAALSAAVLVTPTVAFADDSSVWIPALSAVGAGFAIGLAAIGSGVGQGIASGRCIDGISRQPEVADDLRGVLLLSLAFMESLTIYGLVIALVLLFANPLIKWSGKTWLIIEFAASNSLKTAGPACDFVSFAPAKMAPRSLVLTATVLLSCGALFSAFVPAPLARTSVSAPAAFSAQTAAALSAAVLVTPTVAFADDSSVWIPALSAVGAGFAIGLAAIGSGVGQGIASGRCIDGISRQPEVADDLRGVLLLSLAFMESLTIYGLVIALVLLFANPLIKLVSIESRLNDNETSRRQPSPSSSSSSLAVSARVDGKQFVDCGVPSEGRTAVAVAVAALAAIVLAAECGGRALHVSRSFLEVPRTASPADADSGPDTSRRLVALSVLAATSAGLFPATSAAATGAGSVSAPSAAAPGPLDQLLTQWTSDLASMAGLNMTALGTPALDPGTTGLLVGLGAFTFFVLPALKFLVVVGGGVYLAQVADKRFFAANGRKPQKVLTKIVEKLSGASGDALEDRRLQVRRLNDEVVAMRCSLVQQESGVAASKLLKEDFRQRRQLAAWEGVLRDLDLTPKELQTVGAAYSSFYKKEMARREEVEDLRSAWLLAVMKAGGLSAVLGRWRLAREQERQLDLQSQMLSALSKDLPEAKFAQIAEALARSEDPLVLPTNTSEASALGHARQHVYVLSFDGDLGASGVQQLQQEVTAVLAFVQTSASSSQDRPVEVVLRVKSPGGTVTGYGLAAAQLMRLRQHGIRLVVCVDEIAASGGYLMACCADKILCSPFAAIGSIGVISGIPNVAERLEREGFKFVETTAGKWKRTVTPFTTPTEQDLAKAKLDTLKVYEQFSSFVKANRPALDLEVVATGEVWFGSDALHRGLVDEIMTSTQYLLNAVEARGCEVLALQLSTKPQGLLGLLQGSLSDGGPKTNFGSSLGLSSGWPMGSAEPRME</sequence>
<comment type="function">
    <text evidence="18">F(1)F(0) ATP synthase produces ATP from ADP in the presence of a proton or sodium gradient. F-type ATPases consist of two structural domains, F(1) containing the extramembraneous catalytic core and F(0) containing the membrane proton channel, linked together by a central stalk and a peripheral stalk. During catalysis, ATP synthesis in the catalytic domain of F(1) is coupled via a rotary mechanism of the central stalk subunits to proton translocation.</text>
</comment>
<feature type="transmembrane region" description="Helical" evidence="20">
    <location>
        <begin position="215"/>
        <end position="237"/>
    </location>
</feature>
<proteinExistence type="inferred from homology"/>
<keyword evidence="14" id="KW-0406">Ion transport</keyword>
<evidence type="ECO:0000256" key="7">
    <source>
        <dbReference type="ARBA" id="ARBA00022547"/>
    </source>
</evidence>
<dbReference type="Gene3D" id="6.20.330.10">
    <property type="match status" value="1"/>
</dbReference>
<evidence type="ECO:0000256" key="15">
    <source>
        <dbReference type="ARBA" id="ARBA00023121"/>
    </source>
</evidence>
<evidence type="ECO:0000256" key="16">
    <source>
        <dbReference type="ARBA" id="ARBA00023136"/>
    </source>
</evidence>
<dbReference type="NCBIfam" id="TIGR01260">
    <property type="entry name" value="ATP_synt_c"/>
    <property type="match status" value="3"/>
</dbReference>
<dbReference type="PANTHER" id="PTHR42987:SF4">
    <property type="entry name" value="PROTEASE SOHB-RELATED"/>
    <property type="match status" value="1"/>
</dbReference>
<dbReference type="EMBL" id="CAJNNW010033374">
    <property type="protein sequence ID" value="CAE8718475.1"/>
    <property type="molecule type" value="Genomic_DNA"/>
</dbReference>
<dbReference type="InterPro" id="IPR038662">
    <property type="entry name" value="ATP_synth_F0_csu_sf"/>
</dbReference>
<reference evidence="25" key="1">
    <citation type="submission" date="2021-02" db="EMBL/GenBank/DDBJ databases">
        <authorList>
            <person name="Dougan E. K."/>
            <person name="Rhodes N."/>
            <person name="Thang M."/>
            <person name="Chan C."/>
        </authorList>
    </citation>
    <scope>NUCLEOTIDE SEQUENCE</scope>
</reference>
<dbReference type="PRINTS" id="PR00124">
    <property type="entry name" value="ATPASEC"/>
</dbReference>
<dbReference type="Gene3D" id="1.20.120.610">
    <property type="entry name" value="lithium bound rotor ring of v- atpase"/>
    <property type="match status" value="2"/>
</dbReference>
<dbReference type="SUPFAM" id="SSF81333">
    <property type="entry name" value="F1F0 ATP synthase subunit C"/>
    <property type="match status" value="3"/>
</dbReference>
<evidence type="ECO:0000313" key="26">
    <source>
        <dbReference type="Proteomes" id="UP000626109"/>
    </source>
</evidence>
<dbReference type="PROSITE" id="PS00605">
    <property type="entry name" value="ATPASE_C"/>
    <property type="match status" value="3"/>
</dbReference>
<keyword evidence="21" id="KW-0732">Signal</keyword>
<keyword evidence="11" id="KW-0378">Hydrolase</keyword>
<feature type="signal peptide" evidence="21">
    <location>
        <begin position="1"/>
        <end position="22"/>
    </location>
</feature>
<feature type="transmembrane region" description="Helical" evidence="20">
    <location>
        <begin position="670"/>
        <end position="697"/>
    </location>
</feature>
<evidence type="ECO:0000256" key="11">
    <source>
        <dbReference type="ARBA" id="ARBA00022801"/>
    </source>
</evidence>
<dbReference type="GO" id="GO:0015986">
    <property type="term" value="P:proton motive force-driven ATP synthesis"/>
    <property type="evidence" value="ECO:0007669"/>
    <property type="project" value="InterPro"/>
</dbReference>
<feature type="transmembrane region" description="Helical" evidence="20">
    <location>
        <begin position="114"/>
        <end position="139"/>
    </location>
</feature>
<dbReference type="SUPFAM" id="SSF52096">
    <property type="entry name" value="ClpP/crotonase"/>
    <property type="match status" value="1"/>
</dbReference>
<dbReference type="GO" id="GO:0033177">
    <property type="term" value="C:proton-transporting two-sector ATPase complex, proton-transporting domain"/>
    <property type="evidence" value="ECO:0007669"/>
    <property type="project" value="InterPro"/>
</dbReference>
<keyword evidence="16 20" id="KW-0472">Membrane</keyword>
<evidence type="ECO:0000256" key="9">
    <source>
        <dbReference type="ARBA" id="ARBA00022692"/>
    </source>
</evidence>
<evidence type="ECO:0000256" key="4">
    <source>
        <dbReference type="ARBA" id="ARBA00008683"/>
    </source>
</evidence>
<evidence type="ECO:0000259" key="22">
    <source>
        <dbReference type="Pfam" id="PF00137"/>
    </source>
</evidence>
<dbReference type="PANTHER" id="PTHR42987">
    <property type="entry name" value="PEPTIDASE S49"/>
    <property type="match status" value="1"/>
</dbReference>
<keyword evidence="10" id="KW-0375">Hydrogen ion transport</keyword>
<feature type="non-terminal residue" evidence="25">
    <location>
        <position position="1"/>
    </location>
</feature>
<accession>A0A813L391</accession>
<evidence type="ECO:0000259" key="23">
    <source>
        <dbReference type="Pfam" id="PF01343"/>
    </source>
</evidence>
<dbReference type="InterPro" id="IPR035921">
    <property type="entry name" value="F/V-ATP_Csub_sf"/>
</dbReference>
<comment type="similarity">
    <text evidence="4">Belongs to the peptidase S49 family.</text>
</comment>
<feature type="domain" description="V-ATPase proteolipid subunit C-like" evidence="22">
    <location>
        <begin position="250"/>
        <end position="313"/>
    </location>
</feature>
<feature type="transmembrane region" description="Helical" evidence="20">
    <location>
        <begin position="420"/>
        <end position="447"/>
    </location>
</feature>
<dbReference type="CDD" id="cd18183">
    <property type="entry name" value="ATP-synt_Fo_c_ATPH"/>
    <property type="match status" value="3"/>
</dbReference>
<keyword evidence="9 20" id="KW-0812">Transmembrane</keyword>
<feature type="transmembrane region" description="Helical" evidence="20">
    <location>
        <begin position="183"/>
        <end position="203"/>
    </location>
</feature>
<name>A0A813L391_POLGL</name>
<dbReference type="GO" id="GO:0045259">
    <property type="term" value="C:proton-transporting ATP synthase complex"/>
    <property type="evidence" value="ECO:0007669"/>
    <property type="project" value="UniProtKB-KW"/>
</dbReference>
<dbReference type="Gene3D" id="3.90.226.10">
    <property type="entry name" value="2-enoyl-CoA Hydratase, Chain A, domain 1"/>
    <property type="match status" value="1"/>
</dbReference>
<keyword evidence="7" id="KW-0138">CF(0)</keyword>
<evidence type="ECO:0000256" key="5">
    <source>
        <dbReference type="ARBA" id="ARBA00022448"/>
    </source>
</evidence>
<dbReference type="InterPro" id="IPR013703">
    <property type="entry name" value="Peptidase_S49_N_proteobac"/>
</dbReference>
<dbReference type="InterPro" id="IPR002142">
    <property type="entry name" value="Peptidase_S49"/>
</dbReference>
<feature type="domain" description="Peptidase S49 N-terminal proteobacteria" evidence="24">
    <location>
        <begin position="890"/>
        <end position="963"/>
    </location>
</feature>
<evidence type="ECO:0000256" key="19">
    <source>
        <dbReference type="ARBA" id="ARBA00032869"/>
    </source>
</evidence>
<dbReference type="GO" id="GO:0006508">
    <property type="term" value="P:proteolysis"/>
    <property type="evidence" value="ECO:0007669"/>
    <property type="project" value="UniProtKB-KW"/>
</dbReference>
<comment type="subcellular location">
    <subcellularLocation>
        <location evidence="2">Cell membrane</location>
    </subcellularLocation>
    <subcellularLocation>
        <location evidence="1">Membrane</location>
        <topology evidence="1">Multi-pass membrane protein</topology>
    </subcellularLocation>
</comment>
<dbReference type="GO" id="GO:0004252">
    <property type="term" value="F:serine-type endopeptidase activity"/>
    <property type="evidence" value="ECO:0007669"/>
    <property type="project" value="InterPro"/>
</dbReference>
<comment type="similarity">
    <text evidence="3">Belongs to the ATPase C chain family.</text>
</comment>
<evidence type="ECO:0000256" key="13">
    <source>
        <dbReference type="ARBA" id="ARBA00022989"/>
    </source>
</evidence>
<dbReference type="GO" id="GO:0015078">
    <property type="term" value="F:proton transmembrane transporter activity"/>
    <property type="evidence" value="ECO:0007669"/>
    <property type="project" value="InterPro"/>
</dbReference>
<evidence type="ECO:0000259" key="24">
    <source>
        <dbReference type="Pfam" id="PF08496"/>
    </source>
</evidence>
<evidence type="ECO:0000256" key="6">
    <source>
        <dbReference type="ARBA" id="ARBA00022475"/>
    </source>
</evidence>
<feature type="chain" id="PRO_5032982160" description="ATP synthase F0 sector subunit C" evidence="21">
    <location>
        <begin position="23"/>
        <end position="1166"/>
    </location>
</feature>
<evidence type="ECO:0000256" key="8">
    <source>
        <dbReference type="ARBA" id="ARBA00022670"/>
    </source>
</evidence>
<dbReference type="AlphaFoldDB" id="A0A813L391"/>
<dbReference type="CDD" id="cd07023">
    <property type="entry name" value="S49_Sppa_N_C"/>
    <property type="match status" value="1"/>
</dbReference>
<keyword evidence="6" id="KW-1003">Cell membrane</keyword>
<gene>
    <name evidence="25" type="ORF">PGLA2088_LOCUS40094</name>
</gene>
<dbReference type="InterPro" id="IPR029045">
    <property type="entry name" value="ClpP/crotonase-like_dom_sf"/>
</dbReference>
<keyword evidence="5" id="KW-0813">Transport</keyword>
<evidence type="ECO:0000256" key="12">
    <source>
        <dbReference type="ARBA" id="ARBA00022825"/>
    </source>
</evidence>
<evidence type="ECO:0000256" key="2">
    <source>
        <dbReference type="ARBA" id="ARBA00004236"/>
    </source>
</evidence>
<dbReference type="NCBIfam" id="NF008745">
    <property type="entry name" value="PRK11778.1"/>
    <property type="match status" value="1"/>
</dbReference>
<dbReference type="InterPro" id="IPR002379">
    <property type="entry name" value="ATPase_proteolipid_c-like_dom"/>
</dbReference>
<feature type="transmembrane region" description="Helical" evidence="20">
    <location>
        <begin position="243"/>
        <end position="270"/>
    </location>
</feature>
<feature type="domain" description="V-ATPase proteolipid subunit C-like" evidence="22">
    <location>
        <begin position="73"/>
        <end position="136"/>
    </location>
</feature>
<dbReference type="Pfam" id="PF01343">
    <property type="entry name" value="Peptidase_S49"/>
    <property type="match status" value="1"/>
</dbReference>
<dbReference type="Pfam" id="PF08496">
    <property type="entry name" value="Peptidase_S49_N"/>
    <property type="match status" value="1"/>
</dbReference>
<dbReference type="PROSITE" id="PS51257">
    <property type="entry name" value="PROKAR_LIPOPROTEIN"/>
    <property type="match status" value="1"/>
</dbReference>
<dbReference type="GO" id="GO:0005886">
    <property type="term" value="C:plasma membrane"/>
    <property type="evidence" value="ECO:0007669"/>
    <property type="project" value="UniProtKB-SubCell"/>
</dbReference>
<evidence type="ECO:0000256" key="18">
    <source>
        <dbReference type="ARBA" id="ARBA00025198"/>
    </source>
</evidence>
<evidence type="ECO:0000256" key="21">
    <source>
        <dbReference type="SAM" id="SignalP"/>
    </source>
</evidence>
<dbReference type="HAMAP" id="MF_01396">
    <property type="entry name" value="ATP_synth_c_bact"/>
    <property type="match status" value="3"/>
</dbReference>
<evidence type="ECO:0000256" key="3">
    <source>
        <dbReference type="ARBA" id="ARBA00006704"/>
    </source>
</evidence>
<keyword evidence="17" id="KW-0066">ATP synthesis</keyword>
<dbReference type="GO" id="GO:0009536">
    <property type="term" value="C:plastid"/>
    <property type="evidence" value="ECO:0007669"/>
    <property type="project" value="UniProtKB-ARBA"/>
</dbReference>
<feature type="transmembrane region" description="Helical" evidence="20">
    <location>
        <begin position="392"/>
        <end position="414"/>
    </location>
</feature>
<evidence type="ECO:0000256" key="1">
    <source>
        <dbReference type="ARBA" id="ARBA00004141"/>
    </source>
</evidence>
<feature type="domain" description="V-ATPase proteolipid subunit C-like" evidence="22">
    <location>
        <begin position="427"/>
        <end position="490"/>
    </location>
</feature>
<dbReference type="Gene3D" id="1.20.20.10">
    <property type="entry name" value="F1F0 ATP synthase subunit C"/>
    <property type="match status" value="1"/>
</dbReference>
<evidence type="ECO:0000256" key="20">
    <source>
        <dbReference type="SAM" id="Phobius"/>
    </source>
</evidence>
<dbReference type="Proteomes" id="UP000626109">
    <property type="component" value="Unassembled WGS sequence"/>
</dbReference>
<keyword evidence="13 20" id="KW-1133">Transmembrane helix</keyword>
<evidence type="ECO:0000256" key="17">
    <source>
        <dbReference type="ARBA" id="ARBA00023310"/>
    </source>
</evidence>
<organism evidence="25 26">
    <name type="scientific">Polarella glacialis</name>
    <name type="common">Dinoflagellate</name>
    <dbReference type="NCBI Taxonomy" id="89957"/>
    <lineage>
        <taxon>Eukaryota</taxon>
        <taxon>Sar</taxon>
        <taxon>Alveolata</taxon>
        <taxon>Dinophyceae</taxon>
        <taxon>Suessiales</taxon>
        <taxon>Suessiaceae</taxon>
        <taxon>Polarella</taxon>
    </lineage>
</organism>
<feature type="domain" description="Peptidase S49" evidence="23">
    <location>
        <begin position="966"/>
        <end position="1111"/>
    </location>
</feature>
<keyword evidence="15" id="KW-0446">Lipid-binding</keyword>
<evidence type="ECO:0000313" key="25">
    <source>
        <dbReference type="EMBL" id="CAE8718475.1"/>
    </source>
</evidence>
<keyword evidence="12" id="KW-0720">Serine protease</keyword>